<organism evidence="5 6">
    <name type="scientific">Thelonectria olida</name>
    <dbReference type="NCBI Taxonomy" id="1576542"/>
    <lineage>
        <taxon>Eukaryota</taxon>
        <taxon>Fungi</taxon>
        <taxon>Dikarya</taxon>
        <taxon>Ascomycota</taxon>
        <taxon>Pezizomycotina</taxon>
        <taxon>Sordariomycetes</taxon>
        <taxon>Hypocreomycetidae</taxon>
        <taxon>Hypocreales</taxon>
        <taxon>Nectriaceae</taxon>
        <taxon>Thelonectria</taxon>
    </lineage>
</organism>
<keyword evidence="3" id="KW-0732">Signal</keyword>
<dbReference type="Proteomes" id="UP000777438">
    <property type="component" value="Unassembled WGS sequence"/>
</dbReference>
<dbReference type="PANTHER" id="PTHR47966:SF51">
    <property type="entry name" value="BETA-SITE APP-CLEAVING ENZYME, ISOFORM A-RELATED"/>
    <property type="match status" value="1"/>
</dbReference>
<dbReference type="InterPro" id="IPR033121">
    <property type="entry name" value="PEPTIDASE_A1"/>
</dbReference>
<evidence type="ECO:0000256" key="1">
    <source>
        <dbReference type="ARBA" id="ARBA00007447"/>
    </source>
</evidence>
<dbReference type="SUPFAM" id="SSF50630">
    <property type="entry name" value="Acid proteases"/>
    <property type="match status" value="1"/>
</dbReference>
<keyword evidence="6" id="KW-1185">Reference proteome</keyword>
<feature type="domain" description="Peptidase A1" evidence="4">
    <location>
        <begin position="51"/>
        <end position="415"/>
    </location>
</feature>
<name>A0A9P8WHR7_9HYPO</name>
<dbReference type="AlphaFoldDB" id="A0A9P8WHR7"/>
<dbReference type="InterPro" id="IPR001461">
    <property type="entry name" value="Aspartic_peptidase_A1"/>
</dbReference>
<dbReference type="GO" id="GO:0006508">
    <property type="term" value="P:proteolysis"/>
    <property type="evidence" value="ECO:0007669"/>
    <property type="project" value="UniProtKB-KW"/>
</dbReference>
<evidence type="ECO:0000259" key="4">
    <source>
        <dbReference type="PROSITE" id="PS51767"/>
    </source>
</evidence>
<dbReference type="OrthoDB" id="771136at2759"/>
<feature type="disulfide bond" evidence="2">
    <location>
        <begin position="340"/>
        <end position="376"/>
    </location>
</feature>
<accession>A0A9P8WHR7</accession>
<evidence type="ECO:0000256" key="2">
    <source>
        <dbReference type="PIRSR" id="PIRSR601461-2"/>
    </source>
</evidence>
<keyword evidence="2" id="KW-1015">Disulfide bond</keyword>
<dbReference type="PANTHER" id="PTHR47966">
    <property type="entry name" value="BETA-SITE APP-CLEAVING ENZYME, ISOFORM A-RELATED"/>
    <property type="match status" value="1"/>
</dbReference>
<dbReference type="EMBL" id="JAGPYM010000001">
    <property type="protein sequence ID" value="KAH6899711.1"/>
    <property type="molecule type" value="Genomic_DNA"/>
</dbReference>
<dbReference type="InterPro" id="IPR021109">
    <property type="entry name" value="Peptidase_aspartic_dom_sf"/>
</dbReference>
<dbReference type="Gene3D" id="2.40.70.10">
    <property type="entry name" value="Acid Proteases"/>
    <property type="match status" value="2"/>
</dbReference>
<protein>
    <submittedName>
        <fullName evidence="5">Eukaryotic aspartyl protease</fullName>
    </submittedName>
</protein>
<keyword evidence="5" id="KW-0378">Hydrolase</keyword>
<comment type="caution">
    <text evidence="5">The sequence shown here is derived from an EMBL/GenBank/DDBJ whole genome shotgun (WGS) entry which is preliminary data.</text>
</comment>
<evidence type="ECO:0000256" key="3">
    <source>
        <dbReference type="SAM" id="SignalP"/>
    </source>
</evidence>
<keyword evidence="5" id="KW-0645">Protease</keyword>
<evidence type="ECO:0000313" key="5">
    <source>
        <dbReference type="EMBL" id="KAH6899711.1"/>
    </source>
</evidence>
<dbReference type="PROSITE" id="PS51767">
    <property type="entry name" value="PEPTIDASE_A1"/>
    <property type="match status" value="1"/>
</dbReference>
<dbReference type="InterPro" id="IPR034164">
    <property type="entry name" value="Pepsin-like_dom"/>
</dbReference>
<reference evidence="5 6" key="1">
    <citation type="journal article" date="2021" name="Nat. Commun.">
        <title>Genetic determinants of endophytism in the Arabidopsis root mycobiome.</title>
        <authorList>
            <person name="Mesny F."/>
            <person name="Miyauchi S."/>
            <person name="Thiergart T."/>
            <person name="Pickel B."/>
            <person name="Atanasova L."/>
            <person name="Karlsson M."/>
            <person name="Huettel B."/>
            <person name="Barry K.W."/>
            <person name="Haridas S."/>
            <person name="Chen C."/>
            <person name="Bauer D."/>
            <person name="Andreopoulos W."/>
            <person name="Pangilinan J."/>
            <person name="LaButti K."/>
            <person name="Riley R."/>
            <person name="Lipzen A."/>
            <person name="Clum A."/>
            <person name="Drula E."/>
            <person name="Henrissat B."/>
            <person name="Kohler A."/>
            <person name="Grigoriev I.V."/>
            <person name="Martin F.M."/>
            <person name="Hacquard S."/>
        </authorList>
    </citation>
    <scope>NUCLEOTIDE SEQUENCE [LARGE SCALE GENOMIC DNA]</scope>
    <source>
        <strain evidence="5 6">MPI-CAGE-CH-0241</strain>
    </source>
</reference>
<dbReference type="Pfam" id="PF00026">
    <property type="entry name" value="Asp"/>
    <property type="match status" value="1"/>
</dbReference>
<gene>
    <name evidence="5" type="ORF">B0T10DRAFT_452252</name>
</gene>
<dbReference type="CDD" id="cd05471">
    <property type="entry name" value="pepsin_like"/>
    <property type="match status" value="1"/>
</dbReference>
<sequence length="419" mass="47278">MVSDMLFAFAMLLGVSHAGPGLVPRYSNGTTNGNAKAGRYDMPLSWGTGGFLSTIEFGTPKVQLPVFVDWTWISQFIVGPKCFGAYDPDSCLFPTQKYWDPRDSSTFKDLSGKYQDRTWKPNHFFFDDPLHAEYGADSIDIGPVTSEIVVQVSDMQFNVSTYGYAFPFAGVFGLSPVFKGDGQDYQSPFYQQWSQKLWKSPLTGFIYCYDDSKKATCNGNDGLQSLGGIRHDLIKDNKIWWYKHKTFHDVNTLDFIYDPPIYNYWGIELESLKIGDEVQTIKRTSKTSGKAAIFDHASYGRGIALTPWAYDRLVEITHGVPVDLQTPPNNGKNDFYTVNCADVASFPPVTYTFSGHGKEWTVTPEHYVEKVAENTCVLNVRAMASQDEFIGNFGETFAKDKYIIFDFEKLRVGISDVQW</sequence>
<comment type="similarity">
    <text evidence="1">Belongs to the peptidase A1 family.</text>
</comment>
<dbReference type="GO" id="GO:0004190">
    <property type="term" value="F:aspartic-type endopeptidase activity"/>
    <property type="evidence" value="ECO:0007669"/>
    <property type="project" value="InterPro"/>
</dbReference>
<proteinExistence type="inferred from homology"/>
<evidence type="ECO:0000313" key="6">
    <source>
        <dbReference type="Proteomes" id="UP000777438"/>
    </source>
</evidence>
<feature type="chain" id="PRO_5040170960" evidence="3">
    <location>
        <begin position="19"/>
        <end position="419"/>
    </location>
</feature>
<feature type="signal peptide" evidence="3">
    <location>
        <begin position="1"/>
        <end position="18"/>
    </location>
</feature>